<accession>A0ABP3GDT2</accession>
<feature type="transmembrane region" description="Helical" evidence="9">
    <location>
        <begin position="35"/>
        <end position="54"/>
    </location>
</feature>
<dbReference type="PANTHER" id="PTHR43065:SF34">
    <property type="entry name" value="SPORULATION KINASE A"/>
    <property type="match status" value="1"/>
</dbReference>
<evidence type="ECO:0000256" key="8">
    <source>
        <dbReference type="ARBA" id="ARBA00023012"/>
    </source>
</evidence>
<dbReference type="InterPro" id="IPR003594">
    <property type="entry name" value="HATPase_dom"/>
</dbReference>
<dbReference type="InterPro" id="IPR013655">
    <property type="entry name" value="PAS_fold_3"/>
</dbReference>
<dbReference type="SMART" id="SM00388">
    <property type="entry name" value="HisKA"/>
    <property type="match status" value="1"/>
</dbReference>
<dbReference type="InterPro" id="IPR035965">
    <property type="entry name" value="PAS-like_dom_sf"/>
</dbReference>
<keyword evidence="9" id="KW-1133">Transmembrane helix</keyword>
<dbReference type="PROSITE" id="PS50109">
    <property type="entry name" value="HIS_KIN"/>
    <property type="match status" value="1"/>
</dbReference>
<gene>
    <name evidence="13" type="primary">kinC</name>
    <name evidence="13" type="ORF">GCM10008967_36790</name>
</gene>
<comment type="catalytic activity">
    <reaction evidence="1">
        <text>ATP + protein L-histidine = ADP + protein N-phospho-L-histidine.</text>
        <dbReference type="EC" id="2.7.13.3"/>
    </reaction>
</comment>
<sequence>MFKRYKGRIISTITFICAVGIWNIIFYGYNQYSFNLLLDLSYTLVIAVVVWWLASYYDKSKLLLDNLSDSEMNYKKLLESSLHVFDNINQVVYQTDENGNLTLLNPYWKSMTGFEVDQSLNQSILNYIYPEDQESIIEKFLNMIKNHQDVFKEEVRIRKKDGGFVWVEINTKFSYNQDSQLISTLGTITDISEWKHSEQELIQLNHDLAIQSDKLNVVAQMSAAIVHEVRNPLTAISGFLQLITEEKNFNKEYVDVIFSEIKRVETVLSEMLILSRPQKVTLKKVDYSKTLDHVLKLMESEANMRNIELVAESLASPVFIYGQENQIKQVLINIIKNAIEAMQHKGKKIQIHHAVCQEHLSIYIKDEGLGMPQEILKKIGQPFYTTKERGTGLGLTVCFNIIEQHKGKIHISSQIGVGTTFEIMLPTYSNQTLQQDSEKLVNTK</sequence>
<dbReference type="GO" id="GO:0016301">
    <property type="term" value="F:kinase activity"/>
    <property type="evidence" value="ECO:0007669"/>
    <property type="project" value="UniProtKB-KW"/>
</dbReference>
<feature type="domain" description="PAC" evidence="12">
    <location>
        <begin position="151"/>
        <end position="203"/>
    </location>
</feature>
<dbReference type="SMART" id="SM00387">
    <property type="entry name" value="HATPase_c"/>
    <property type="match status" value="1"/>
</dbReference>
<keyword evidence="8" id="KW-0902">Two-component regulatory system</keyword>
<dbReference type="InterPro" id="IPR005467">
    <property type="entry name" value="His_kinase_dom"/>
</dbReference>
<dbReference type="CDD" id="cd00130">
    <property type="entry name" value="PAS"/>
    <property type="match status" value="1"/>
</dbReference>
<dbReference type="Proteomes" id="UP001500782">
    <property type="component" value="Unassembled WGS sequence"/>
</dbReference>
<evidence type="ECO:0000259" key="12">
    <source>
        <dbReference type="PROSITE" id="PS50113"/>
    </source>
</evidence>
<dbReference type="EMBL" id="BAAADJ010000061">
    <property type="protein sequence ID" value="GAA0342964.1"/>
    <property type="molecule type" value="Genomic_DNA"/>
</dbReference>
<keyword evidence="9" id="KW-0472">Membrane</keyword>
<keyword evidence="5" id="KW-0547">Nucleotide-binding</keyword>
<feature type="transmembrane region" description="Helical" evidence="9">
    <location>
        <begin position="9"/>
        <end position="29"/>
    </location>
</feature>
<evidence type="ECO:0000259" key="10">
    <source>
        <dbReference type="PROSITE" id="PS50109"/>
    </source>
</evidence>
<keyword evidence="7" id="KW-0067">ATP-binding</keyword>
<dbReference type="Pfam" id="PF08447">
    <property type="entry name" value="PAS_3"/>
    <property type="match status" value="1"/>
</dbReference>
<dbReference type="SMART" id="SM00091">
    <property type="entry name" value="PAS"/>
    <property type="match status" value="1"/>
</dbReference>
<dbReference type="Pfam" id="PF02518">
    <property type="entry name" value="HATPase_c"/>
    <property type="match status" value="1"/>
</dbReference>
<dbReference type="InterPro" id="IPR036097">
    <property type="entry name" value="HisK_dim/P_sf"/>
</dbReference>
<dbReference type="Gene3D" id="3.30.565.10">
    <property type="entry name" value="Histidine kinase-like ATPase, C-terminal domain"/>
    <property type="match status" value="1"/>
</dbReference>
<dbReference type="PROSITE" id="PS50113">
    <property type="entry name" value="PAC"/>
    <property type="match status" value="1"/>
</dbReference>
<evidence type="ECO:0000256" key="5">
    <source>
        <dbReference type="ARBA" id="ARBA00022741"/>
    </source>
</evidence>
<feature type="domain" description="Histidine kinase" evidence="10">
    <location>
        <begin position="224"/>
        <end position="429"/>
    </location>
</feature>
<dbReference type="Pfam" id="PF00512">
    <property type="entry name" value="HisKA"/>
    <property type="match status" value="1"/>
</dbReference>
<keyword evidence="14" id="KW-1185">Reference proteome</keyword>
<dbReference type="SUPFAM" id="SSF47384">
    <property type="entry name" value="Homodimeric domain of signal transducing histidine kinase"/>
    <property type="match status" value="1"/>
</dbReference>
<protein>
    <recommendedName>
        <fullName evidence="2">histidine kinase</fullName>
        <ecNumber evidence="2">2.7.13.3</ecNumber>
    </recommendedName>
</protein>
<dbReference type="SUPFAM" id="SSF55874">
    <property type="entry name" value="ATPase domain of HSP90 chaperone/DNA topoisomerase II/histidine kinase"/>
    <property type="match status" value="1"/>
</dbReference>
<comment type="caution">
    <text evidence="13">The sequence shown here is derived from an EMBL/GenBank/DDBJ whole genome shotgun (WGS) entry which is preliminary data.</text>
</comment>
<evidence type="ECO:0000256" key="9">
    <source>
        <dbReference type="SAM" id="Phobius"/>
    </source>
</evidence>
<dbReference type="PROSITE" id="PS50112">
    <property type="entry name" value="PAS"/>
    <property type="match status" value="1"/>
</dbReference>
<dbReference type="SUPFAM" id="SSF55785">
    <property type="entry name" value="PYP-like sensor domain (PAS domain)"/>
    <property type="match status" value="1"/>
</dbReference>
<proteinExistence type="predicted"/>
<evidence type="ECO:0000256" key="4">
    <source>
        <dbReference type="ARBA" id="ARBA00022679"/>
    </source>
</evidence>
<reference evidence="14" key="1">
    <citation type="journal article" date="2019" name="Int. J. Syst. Evol. Microbiol.">
        <title>The Global Catalogue of Microorganisms (GCM) 10K type strain sequencing project: providing services to taxonomists for standard genome sequencing and annotation.</title>
        <authorList>
            <consortium name="The Broad Institute Genomics Platform"/>
            <consortium name="The Broad Institute Genome Sequencing Center for Infectious Disease"/>
            <person name="Wu L."/>
            <person name="Ma J."/>
        </authorList>
    </citation>
    <scope>NUCLEOTIDE SEQUENCE [LARGE SCALE GENOMIC DNA]</scope>
    <source>
        <strain evidence="14">JCM 9731</strain>
    </source>
</reference>
<evidence type="ECO:0000256" key="6">
    <source>
        <dbReference type="ARBA" id="ARBA00022777"/>
    </source>
</evidence>
<dbReference type="InterPro" id="IPR001610">
    <property type="entry name" value="PAC"/>
</dbReference>
<dbReference type="EC" id="2.7.13.3" evidence="2"/>
<keyword evidence="9" id="KW-0812">Transmembrane</keyword>
<dbReference type="NCBIfam" id="TIGR00229">
    <property type="entry name" value="sensory_box"/>
    <property type="match status" value="1"/>
</dbReference>
<evidence type="ECO:0000313" key="13">
    <source>
        <dbReference type="EMBL" id="GAA0342964.1"/>
    </source>
</evidence>
<evidence type="ECO:0000256" key="7">
    <source>
        <dbReference type="ARBA" id="ARBA00022840"/>
    </source>
</evidence>
<dbReference type="InterPro" id="IPR004358">
    <property type="entry name" value="Sig_transdc_His_kin-like_C"/>
</dbReference>
<evidence type="ECO:0000256" key="1">
    <source>
        <dbReference type="ARBA" id="ARBA00000085"/>
    </source>
</evidence>
<keyword evidence="3" id="KW-0597">Phosphoprotein</keyword>
<dbReference type="InterPro" id="IPR036890">
    <property type="entry name" value="HATPase_C_sf"/>
</dbReference>
<dbReference type="Gene3D" id="1.10.287.130">
    <property type="match status" value="1"/>
</dbReference>
<keyword evidence="4" id="KW-0808">Transferase</keyword>
<dbReference type="InterPro" id="IPR000014">
    <property type="entry name" value="PAS"/>
</dbReference>
<dbReference type="SMART" id="SM00086">
    <property type="entry name" value="PAC"/>
    <property type="match status" value="1"/>
</dbReference>
<evidence type="ECO:0000313" key="14">
    <source>
        <dbReference type="Proteomes" id="UP001500782"/>
    </source>
</evidence>
<organism evidence="13 14">
    <name type="scientific">Bacillus carboniphilus</name>
    <dbReference type="NCBI Taxonomy" id="86663"/>
    <lineage>
        <taxon>Bacteria</taxon>
        <taxon>Bacillati</taxon>
        <taxon>Bacillota</taxon>
        <taxon>Bacilli</taxon>
        <taxon>Bacillales</taxon>
        <taxon>Bacillaceae</taxon>
        <taxon>Bacillus</taxon>
    </lineage>
</organism>
<evidence type="ECO:0000256" key="2">
    <source>
        <dbReference type="ARBA" id="ARBA00012438"/>
    </source>
</evidence>
<name>A0ABP3GDT2_9BACI</name>
<dbReference type="Gene3D" id="3.30.450.20">
    <property type="entry name" value="PAS domain"/>
    <property type="match status" value="1"/>
</dbReference>
<evidence type="ECO:0000259" key="11">
    <source>
        <dbReference type="PROSITE" id="PS50112"/>
    </source>
</evidence>
<evidence type="ECO:0000256" key="3">
    <source>
        <dbReference type="ARBA" id="ARBA00022553"/>
    </source>
</evidence>
<dbReference type="CDD" id="cd00082">
    <property type="entry name" value="HisKA"/>
    <property type="match status" value="1"/>
</dbReference>
<dbReference type="InterPro" id="IPR000700">
    <property type="entry name" value="PAS-assoc_C"/>
</dbReference>
<keyword evidence="6 13" id="KW-0418">Kinase</keyword>
<dbReference type="PANTHER" id="PTHR43065">
    <property type="entry name" value="SENSOR HISTIDINE KINASE"/>
    <property type="match status" value="1"/>
</dbReference>
<dbReference type="PRINTS" id="PR00344">
    <property type="entry name" value="BCTRLSENSOR"/>
</dbReference>
<feature type="domain" description="PAS" evidence="11">
    <location>
        <begin position="70"/>
        <end position="147"/>
    </location>
</feature>
<dbReference type="InterPro" id="IPR003661">
    <property type="entry name" value="HisK_dim/P_dom"/>
</dbReference>
<dbReference type="RefSeq" id="WP_343802415.1">
    <property type="nucleotide sequence ID" value="NZ_BAAADJ010000061.1"/>
</dbReference>